<dbReference type="SUPFAM" id="SSF81383">
    <property type="entry name" value="F-box domain"/>
    <property type="match status" value="1"/>
</dbReference>
<dbReference type="Pfam" id="PF12937">
    <property type="entry name" value="F-box-like"/>
    <property type="match status" value="1"/>
</dbReference>
<keyword evidence="6" id="KW-1185">Reference proteome</keyword>
<reference evidence="5" key="3">
    <citation type="submission" date="2018-08" db="UniProtKB">
        <authorList>
            <consortium name="EnsemblPlants"/>
        </authorList>
    </citation>
    <scope>IDENTIFICATION</scope>
    <source>
        <strain evidence="5">cv. Bd21</strain>
    </source>
</reference>
<dbReference type="Gramene" id="KQJ87316">
    <property type="protein sequence ID" value="KQJ87316"/>
    <property type="gene ID" value="BRADI_4g10332v3"/>
</dbReference>
<dbReference type="Gene3D" id="1.20.1280.50">
    <property type="match status" value="1"/>
</dbReference>
<dbReference type="FunCoup" id="A0A0Q3ELV8">
    <property type="interactions" value="220"/>
</dbReference>
<evidence type="ECO:0000313" key="4">
    <source>
        <dbReference type="EMBL" id="KQJ87316.2"/>
    </source>
</evidence>
<name>A0A0Q3ELV8_BRADI</name>
<evidence type="ECO:0000259" key="2">
    <source>
        <dbReference type="Pfam" id="PF12937"/>
    </source>
</evidence>
<organism evidence="4">
    <name type="scientific">Brachypodium distachyon</name>
    <name type="common">Purple false brome</name>
    <name type="synonym">Trachynia distachya</name>
    <dbReference type="NCBI Taxonomy" id="15368"/>
    <lineage>
        <taxon>Eukaryota</taxon>
        <taxon>Viridiplantae</taxon>
        <taxon>Streptophyta</taxon>
        <taxon>Embryophyta</taxon>
        <taxon>Tracheophyta</taxon>
        <taxon>Spermatophyta</taxon>
        <taxon>Magnoliopsida</taxon>
        <taxon>Liliopsida</taxon>
        <taxon>Poales</taxon>
        <taxon>Poaceae</taxon>
        <taxon>BOP clade</taxon>
        <taxon>Pooideae</taxon>
        <taxon>Stipodae</taxon>
        <taxon>Brachypodieae</taxon>
        <taxon>Brachypodium</taxon>
    </lineage>
</organism>
<dbReference type="InterPro" id="IPR036047">
    <property type="entry name" value="F-box-like_dom_sf"/>
</dbReference>
<dbReference type="InParanoid" id="A0A0Q3ELV8"/>
<dbReference type="ExpressionAtlas" id="A0A0Q3ELV8">
    <property type="expression patterns" value="baseline and differential"/>
</dbReference>
<dbReference type="InterPro" id="IPR056594">
    <property type="entry name" value="AT5G49610-like_b-prop"/>
</dbReference>
<evidence type="ECO:0000256" key="1">
    <source>
        <dbReference type="SAM" id="MobiDB-lite"/>
    </source>
</evidence>
<evidence type="ECO:0000313" key="6">
    <source>
        <dbReference type="Proteomes" id="UP000008810"/>
    </source>
</evidence>
<dbReference type="EnsemblPlants" id="KQJ87316">
    <property type="protein sequence ID" value="KQJ87316"/>
    <property type="gene ID" value="BRADI_4g10332v3"/>
</dbReference>
<dbReference type="PANTHER" id="PTHR33207">
    <property type="entry name" value="F-BOX DOMAIN CONTAINING PROTEIN-RELATED"/>
    <property type="match status" value="1"/>
</dbReference>
<feature type="domain" description="F-box protein AT5G49610-like beta-propeller" evidence="3">
    <location>
        <begin position="116"/>
        <end position="382"/>
    </location>
</feature>
<dbReference type="AlphaFoldDB" id="A0A0Q3ELV8"/>
<reference evidence="4 5" key="1">
    <citation type="journal article" date="2010" name="Nature">
        <title>Genome sequencing and analysis of the model grass Brachypodium distachyon.</title>
        <authorList>
            <consortium name="International Brachypodium Initiative"/>
        </authorList>
    </citation>
    <scope>NUCLEOTIDE SEQUENCE [LARGE SCALE GENOMIC DNA]</scope>
    <source>
        <strain evidence="4 5">Bd21</strain>
    </source>
</reference>
<accession>A0A0Q3ELV8</accession>
<dbReference type="Pfam" id="PF23635">
    <property type="entry name" value="Beta-prop_AT5G49610-like"/>
    <property type="match status" value="1"/>
</dbReference>
<evidence type="ECO:0000313" key="5">
    <source>
        <dbReference type="EnsemblPlants" id="KQJ87316"/>
    </source>
</evidence>
<gene>
    <name evidence="4" type="ORF">BRADI_4g10332v3</name>
</gene>
<dbReference type="Proteomes" id="UP000008810">
    <property type="component" value="Chromosome 4"/>
</dbReference>
<feature type="non-terminal residue" evidence="4">
    <location>
        <position position="383"/>
    </location>
</feature>
<dbReference type="InterPro" id="IPR001810">
    <property type="entry name" value="F-box_dom"/>
</dbReference>
<dbReference type="EMBL" id="CM000883">
    <property type="protein sequence ID" value="KQJ87316.2"/>
    <property type="molecule type" value="Genomic_DNA"/>
</dbReference>
<dbReference type="OrthoDB" id="625821at2759"/>
<proteinExistence type="predicted"/>
<feature type="domain" description="F-box" evidence="2">
    <location>
        <begin position="25"/>
        <end position="60"/>
    </location>
</feature>
<protein>
    <submittedName>
        <fullName evidence="4 5">Uncharacterized protein</fullName>
    </submittedName>
</protein>
<feature type="region of interest" description="Disordered" evidence="1">
    <location>
        <begin position="144"/>
        <end position="163"/>
    </location>
</feature>
<reference evidence="4" key="2">
    <citation type="submission" date="2017-06" db="EMBL/GenBank/DDBJ databases">
        <title>WGS assembly of Brachypodium distachyon.</title>
        <authorList>
            <consortium name="The International Brachypodium Initiative"/>
            <person name="Lucas S."/>
            <person name="Harmon-Smith M."/>
            <person name="Lail K."/>
            <person name="Tice H."/>
            <person name="Grimwood J."/>
            <person name="Bruce D."/>
            <person name="Barry K."/>
            <person name="Shu S."/>
            <person name="Lindquist E."/>
            <person name="Wang M."/>
            <person name="Pitluck S."/>
            <person name="Vogel J.P."/>
            <person name="Garvin D.F."/>
            <person name="Mockler T.C."/>
            <person name="Schmutz J."/>
            <person name="Rokhsar D."/>
            <person name="Bevan M.W."/>
        </authorList>
    </citation>
    <scope>NUCLEOTIDE SEQUENCE</scope>
    <source>
        <strain evidence="4">Bd21</strain>
    </source>
</reference>
<sequence>MDADGVRTRSPSAAAAAMESVLGDDDLLREILRRLHGSPASLVRAALVCKRWLRLASDRAFLRAFRPRTLVGFFAYRSVLDFPRFVPLLPPHHQQQEEEEPLRRCLGAFADAIPAIKDCRNGRLLLEFSDAALDRRLAVLTPLPHSRKPPHTSVLPPAPPPHPQEAPLRLGRAVFLPEHGGGHDGIMLVSLRKDGRNVSADVHVLRSGGWVGPRTTAPIELPAPLPGYLSIELFDEMLPPLHGKIFIKTNEGYIVGLDLATTRLFILELPPGVLYRLRLSYAEDSSGGLYLVNSHGFQLSVWLLRSIDCGGGAGGGSWVLVDTFDVREGCDLLVDDNWVPKDGDRLEVIGMGDNAEYVFLNHVASGGIIYVHLRRRVVEKVFQ</sequence>
<evidence type="ECO:0000259" key="3">
    <source>
        <dbReference type="Pfam" id="PF23635"/>
    </source>
</evidence>